<evidence type="ECO:0000313" key="2">
    <source>
        <dbReference type="EMBL" id="KAI1691578.1"/>
    </source>
</evidence>
<comment type="caution">
    <text evidence="2">The sequence shown here is derived from an EMBL/GenBank/DDBJ whole genome shotgun (WGS) entry which is preliminary data.</text>
</comment>
<keyword evidence="3" id="KW-1185">Reference proteome</keyword>
<sequence>MPAALGELARRTGESEHLGLGMPRMTPQLQPVPLLLLVFGVGGHGAPHQEDGRTTVAAIAIAPTDPSTMSDHDIRCSSFARCPRHSVTFRSPVCVSCKATSTSTALVFFSLMTMFSLRQTQSMKLTSDRFTKTPELIELRPQVRTLKPYRS</sequence>
<organism evidence="2 3">
    <name type="scientific">Ditylenchus destructor</name>
    <dbReference type="NCBI Taxonomy" id="166010"/>
    <lineage>
        <taxon>Eukaryota</taxon>
        <taxon>Metazoa</taxon>
        <taxon>Ecdysozoa</taxon>
        <taxon>Nematoda</taxon>
        <taxon>Chromadorea</taxon>
        <taxon>Rhabditida</taxon>
        <taxon>Tylenchina</taxon>
        <taxon>Tylenchomorpha</taxon>
        <taxon>Sphaerularioidea</taxon>
        <taxon>Anguinidae</taxon>
        <taxon>Anguininae</taxon>
        <taxon>Ditylenchus</taxon>
    </lineage>
</organism>
<evidence type="ECO:0000256" key="1">
    <source>
        <dbReference type="SAM" id="MobiDB-lite"/>
    </source>
</evidence>
<accession>A0AAD4MEE3</accession>
<dbReference type="EMBL" id="JAKKPZ010000906">
    <property type="protein sequence ID" value="KAI1691578.1"/>
    <property type="molecule type" value="Genomic_DNA"/>
</dbReference>
<feature type="compositionally biased region" description="Basic and acidic residues" evidence="1">
    <location>
        <begin position="8"/>
        <end position="17"/>
    </location>
</feature>
<name>A0AAD4MEE3_9BILA</name>
<reference evidence="2" key="1">
    <citation type="submission" date="2022-01" db="EMBL/GenBank/DDBJ databases">
        <title>Genome Sequence Resource for Two Populations of Ditylenchus destructor, the Migratory Endoparasitic Phytonematode.</title>
        <authorList>
            <person name="Zhang H."/>
            <person name="Lin R."/>
            <person name="Xie B."/>
        </authorList>
    </citation>
    <scope>NUCLEOTIDE SEQUENCE</scope>
    <source>
        <strain evidence="2">BazhouSP</strain>
    </source>
</reference>
<evidence type="ECO:0000313" key="3">
    <source>
        <dbReference type="Proteomes" id="UP001201812"/>
    </source>
</evidence>
<dbReference type="Proteomes" id="UP001201812">
    <property type="component" value="Unassembled WGS sequence"/>
</dbReference>
<feature type="region of interest" description="Disordered" evidence="1">
    <location>
        <begin position="1"/>
        <end position="24"/>
    </location>
</feature>
<dbReference type="AlphaFoldDB" id="A0AAD4MEE3"/>
<gene>
    <name evidence="2" type="ORF">DdX_21799</name>
</gene>
<protein>
    <submittedName>
        <fullName evidence="2">Uncharacterized protein</fullName>
    </submittedName>
</protein>
<proteinExistence type="predicted"/>